<sequence>MTEISRPVLTSDDWHVVKIFVQFLKVFYDSTLTLSRAYYPTSSQAIHQIVEISEMLNMYRDDNILGTAVVAMENKFKKYRSKISFLYALGVILDPRVKLSGLEVFLDYIDSKLDIDFSEQVTDIRTKLFEVFNIYECRFGGVNTQPSE</sequence>
<dbReference type="EMBL" id="JANJYJ010000006">
    <property type="protein sequence ID" value="KAK3205113.1"/>
    <property type="molecule type" value="Genomic_DNA"/>
</dbReference>
<dbReference type="GO" id="GO:0003677">
    <property type="term" value="F:DNA binding"/>
    <property type="evidence" value="ECO:0007669"/>
    <property type="project" value="InterPro"/>
</dbReference>
<reference evidence="2" key="1">
    <citation type="journal article" date="2023" name="Plant J.">
        <title>Genome sequences and population genomics provide insights into the demographic history, inbreeding, and mutation load of two 'living fossil' tree species of Dipteronia.</title>
        <authorList>
            <person name="Feng Y."/>
            <person name="Comes H.P."/>
            <person name="Chen J."/>
            <person name="Zhu S."/>
            <person name="Lu R."/>
            <person name="Zhang X."/>
            <person name="Li P."/>
            <person name="Qiu J."/>
            <person name="Olsen K.M."/>
            <person name="Qiu Y."/>
        </authorList>
    </citation>
    <scope>NUCLEOTIDE SEQUENCE</scope>
    <source>
        <strain evidence="2">NBL</strain>
    </source>
</reference>
<dbReference type="PANTHER" id="PTHR23272">
    <property type="entry name" value="BED FINGER-RELATED"/>
    <property type="match status" value="1"/>
</dbReference>
<proteinExistence type="predicted"/>
<protein>
    <recommendedName>
        <fullName evidence="1">hAT-like transposase RNase-H fold domain-containing protein</fullName>
    </recommendedName>
</protein>
<name>A0AAE0A817_9ROSI</name>
<evidence type="ECO:0000313" key="2">
    <source>
        <dbReference type="EMBL" id="KAK3205113.1"/>
    </source>
</evidence>
<feature type="domain" description="hAT-like transposase RNase-H fold" evidence="1">
    <location>
        <begin position="36"/>
        <end position="135"/>
    </location>
</feature>
<evidence type="ECO:0000313" key="3">
    <source>
        <dbReference type="Proteomes" id="UP001281410"/>
    </source>
</evidence>
<dbReference type="InterPro" id="IPR025525">
    <property type="entry name" value="hAT-like_transposase_RNase-H"/>
</dbReference>
<gene>
    <name evidence="2" type="ORF">Dsin_019159</name>
</gene>
<dbReference type="AlphaFoldDB" id="A0AAE0A817"/>
<dbReference type="InterPro" id="IPR012337">
    <property type="entry name" value="RNaseH-like_sf"/>
</dbReference>
<keyword evidence="3" id="KW-1185">Reference proteome</keyword>
<dbReference type="Proteomes" id="UP001281410">
    <property type="component" value="Unassembled WGS sequence"/>
</dbReference>
<evidence type="ECO:0000259" key="1">
    <source>
        <dbReference type="Pfam" id="PF14372"/>
    </source>
</evidence>
<dbReference type="SUPFAM" id="SSF53098">
    <property type="entry name" value="Ribonuclease H-like"/>
    <property type="match status" value="1"/>
</dbReference>
<organism evidence="2 3">
    <name type="scientific">Dipteronia sinensis</name>
    <dbReference type="NCBI Taxonomy" id="43782"/>
    <lineage>
        <taxon>Eukaryota</taxon>
        <taxon>Viridiplantae</taxon>
        <taxon>Streptophyta</taxon>
        <taxon>Embryophyta</taxon>
        <taxon>Tracheophyta</taxon>
        <taxon>Spermatophyta</taxon>
        <taxon>Magnoliopsida</taxon>
        <taxon>eudicotyledons</taxon>
        <taxon>Gunneridae</taxon>
        <taxon>Pentapetalae</taxon>
        <taxon>rosids</taxon>
        <taxon>malvids</taxon>
        <taxon>Sapindales</taxon>
        <taxon>Sapindaceae</taxon>
        <taxon>Hippocastanoideae</taxon>
        <taxon>Acereae</taxon>
        <taxon>Dipteronia</taxon>
    </lineage>
</organism>
<dbReference type="PANTHER" id="PTHR23272:SF104">
    <property type="entry name" value="HAT FAMILY DIMERISATION DOMAIN CONTAINING PROTEIN, EXPRESSED"/>
    <property type="match status" value="1"/>
</dbReference>
<comment type="caution">
    <text evidence="2">The sequence shown here is derived from an EMBL/GenBank/DDBJ whole genome shotgun (WGS) entry which is preliminary data.</text>
</comment>
<dbReference type="Pfam" id="PF14372">
    <property type="entry name" value="hAT-like_RNase-H"/>
    <property type="match status" value="1"/>
</dbReference>
<accession>A0AAE0A817</accession>